<dbReference type="GO" id="GO:0016301">
    <property type="term" value="F:kinase activity"/>
    <property type="evidence" value="ECO:0007669"/>
    <property type="project" value="UniProtKB-KW"/>
</dbReference>
<proteinExistence type="predicted"/>
<dbReference type="InterPro" id="IPR002504">
    <property type="entry name" value="NADK"/>
</dbReference>
<protein>
    <submittedName>
        <fullName evidence="1">ATP-NAD kinase family protein</fullName>
    </submittedName>
</protein>
<evidence type="ECO:0000313" key="1">
    <source>
        <dbReference type="EMBL" id="MBU5626132.1"/>
    </source>
</evidence>
<dbReference type="Pfam" id="PF01513">
    <property type="entry name" value="NAD_kinase"/>
    <property type="match status" value="1"/>
</dbReference>
<dbReference type="Proteomes" id="UP000787672">
    <property type="component" value="Unassembled WGS sequence"/>
</dbReference>
<sequence>MRKAIGFIVNPIAGMGGKVALKGTDGSEVLSRAIALGAVPEAEQKAKKALQELCDLPEKPVILTASGAMGENICKELQLRHLVVERCGAVTTEQDTISAARQIQLSGAELLIFAGGDGTARNVCAAIGESMPVIGIPAGVKIQSAVFALSPAHAGRLAANIISGHPYQLRPQEVIDLNEDAYRSGKVSSTLYGYMSIPVINGYLQNMKQSGFSTDREQLNDIAEFLVRHMEREYVYAIGSGSTAKCIMRQLKLPYELLGIDLIQDHRLIANDVTEEQLFKIASAGKLRIIVSPIGGQGFLFGRGNHQFSERVLEKVGRDGISVMATAQKLISISGGQLRIDCGEEEVNRQLSGYYQVIAGYGYHIVMPCNREMISTAQ</sequence>
<keyword evidence="1" id="KW-0808">Transferase</keyword>
<name>A0ABS6F797_9FIRM</name>
<keyword evidence="2" id="KW-1185">Reference proteome</keyword>
<dbReference type="EMBL" id="JAHLQN010000001">
    <property type="protein sequence ID" value="MBU5626132.1"/>
    <property type="molecule type" value="Genomic_DNA"/>
</dbReference>
<dbReference type="PIRSF" id="PIRSF016907">
    <property type="entry name" value="Kin_ATP-NAD"/>
    <property type="match status" value="1"/>
</dbReference>
<evidence type="ECO:0000313" key="2">
    <source>
        <dbReference type="Proteomes" id="UP000787672"/>
    </source>
</evidence>
<reference evidence="1 2" key="1">
    <citation type="submission" date="2021-06" db="EMBL/GenBank/DDBJ databases">
        <authorList>
            <person name="Sun Q."/>
            <person name="Li D."/>
        </authorList>
    </citation>
    <scope>NUCLEOTIDE SEQUENCE [LARGE SCALE GENOMIC DNA]</scope>
    <source>
        <strain evidence="1 2">MSJ-2</strain>
    </source>
</reference>
<accession>A0ABS6F797</accession>
<dbReference type="InterPro" id="IPR011386">
    <property type="entry name" value="Put_ATP-NAD_kin"/>
</dbReference>
<gene>
    <name evidence="1" type="ORF">KQI82_04245</name>
</gene>
<organism evidence="1 2">
    <name type="scientific">Dysosmobacter acutus</name>
    <dbReference type="NCBI Taxonomy" id="2841504"/>
    <lineage>
        <taxon>Bacteria</taxon>
        <taxon>Bacillati</taxon>
        <taxon>Bacillota</taxon>
        <taxon>Clostridia</taxon>
        <taxon>Eubacteriales</taxon>
        <taxon>Oscillospiraceae</taxon>
        <taxon>Dysosmobacter</taxon>
    </lineage>
</organism>
<dbReference type="RefSeq" id="WP_216559136.1">
    <property type="nucleotide sequence ID" value="NZ_JAHLQN010000001.1"/>
</dbReference>
<keyword evidence="1" id="KW-0418">Kinase</keyword>
<dbReference type="PANTHER" id="PTHR40697:SF2">
    <property type="entry name" value="ATP-NAD KINASE-RELATED"/>
    <property type="match status" value="1"/>
</dbReference>
<dbReference type="Pfam" id="PF20143">
    <property type="entry name" value="NAD_kinase_C"/>
    <property type="match status" value="1"/>
</dbReference>
<dbReference type="PANTHER" id="PTHR40697">
    <property type="entry name" value="ACETOIN CATABOLISM PROTEIN X"/>
    <property type="match status" value="1"/>
</dbReference>
<dbReference type="InterPro" id="IPR039065">
    <property type="entry name" value="AcoX-like"/>
</dbReference>
<comment type="caution">
    <text evidence="1">The sequence shown here is derived from an EMBL/GenBank/DDBJ whole genome shotgun (WGS) entry which is preliminary data.</text>
</comment>